<keyword evidence="3 6" id="KW-0812">Transmembrane</keyword>
<gene>
    <name evidence="8" type="ORF">SAMN04487766_10278</name>
</gene>
<evidence type="ECO:0000256" key="2">
    <source>
        <dbReference type="ARBA" id="ARBA00022475"/>
    </source>
</evidence>
<dbReference type="Pfam" id="PF12698">
    <property type="entry name" value="ABC2_membrane_3"/>
    <property type="match status" value="1"/>
</dbReference>
<evidence type="ECO:0000256" key="4">
    <source>
        <dbReference type="ARBA" id="ARBA00022989"/>
    </source>
</evidence>
<feature type="transmembrane region" description="Helical" evidence="6">
    <location>
        <begin position="217"/>
        <end position="243"/>
    </location>
</feature>
<dbReference type="EMBL" id="FNHU01000002">
    <property type="protein sequence ID" value="SDM38409.1"/>
    <property type="molecule type" value="Genomic_DNA"/>
</dbReference>
<keyword evidence="4 6" id="KW-1133">Transmembrane helix</keyword>
<dbReference type="GO" id="GO:0005886">
    <property type="term" value="C:plasma membrane"/>
    <property type="evidence" value="ECO:0007669"/>
    <property type="project" value="UniProtKB-SubCell"/>
</dbReference>
<dbReference type="InterPro" id="IPR013525">
    <property type="entry name" value="ABC2_TM"/>
</dbReference>
<sequence>MTAMRAALAIAVKDWTRFLRQPFLMVISVVIPLVFIFFYSLVIPVSNNNPIMVADLDGGPAAARLIETMRTIRSDEGPYYDVRTTDPETALRAFDDAEALAVVVIPEGFSADVGAGDARVELRLNNINSDYSKNLRLRLDAAVRALNDELVGPVIGVEETRWLAADPTMLGYISTSLLLFGCLYAAMVNSGLQIAAEWNDRTVKHLLLAPLGRGTLVAGKVISGLGQSLASVALVAAVLVVGFDFRPSGSLGAMAGIVGVVLLMGAGIGMVVGVASKKTLATASGLITLAVAFFLVSGNEESMRGLAWGQPITALWQLSRVLPTTHAFMSARSIFLTGDASDLARNLAVVLTATAAILALAGWLLRRAYTNLSGGQ</sequence>
<evidence type="ECO:0000313" key="8">
    <source>
        <dbReference type="EMBL" id="SDM38409.1"/>
    </source>
</evidence>
<dbReference type="RefSeq" id="WP_092607635.1">
    <property type="nucleotide sequence ID" value="NZ_FNHU01000002.1"/>
</dbReference>
<keyword evidence="5 6" id="KW-0472">Membrane</keyword>
<evidence type="ECO:0000256" key="1">
    <source>
        <dbReference type="ARBA" id="ARBA00004651"/>
    </source>
</evidence>
<proteinExistence type="predicted"/>
<dbReference type="OrthoDB" id="5170073at2"/>
<feature type="transmembrane region" description="Helical" evidence="6">
    <location>
        <begin position="169"/>
        <end position="196"/>
    </location>
</feature>
<protein>
    <submittedName>
        <fullName evidence="8">ABC-type Na+ efflux pump, permease component</fullName>
    </submittedName>
</protein>
<evidence type="ECO:0000313" key="9">
    <source>
        <dbReference type="Proteomes" id="UP000199671"/>
    </source>
</evidence>
<organism evidence="8 9">
    <name type="scientific">Actinomyces ruminicola</name>
    <dbReference type="NCBI Taxonomy" id="332524"/>
    <lineage>
        <taxon>Bacteria</taxon>
        <taxon>Bacillati</taxon>
        <taxon>Actinomycetota</taxon>
        <taxon>Actinomycetes</taxon>
        <taxon>Actinomycetales</taxon>
        <taxon>Actinomycetaceae</taxon>
        <taxon>Actinomyces</taxon>
    </lineage>
</organism>
<feature type="transmembrane region" description="Helical" evidence="6">
    <location>
        <begin position="279"/>
        <end position="296"/>
    </location>
</feature>
<comment type="subcellular location">
    <subcellularLocation>
        <location evidence="1">Cell membrane</location>
        <topology evidence="1">Multi-pass membrane protein</topology>
    </subcellularLocation>
</comment>
<dbReference type="PANTHER" id="PTHR30294:SF29">
    <property type="entry name" value="MULTIDRUG ABC TRANSPORTER PERMEASE YBHS-RELATED"/>
    <property type="match status" value="1"/>
</dbReference>
<evidence type="ECO:0000256" key="5">
    <source>
        <dbReference type="ARBA" id="ARBA00023136"/>
    </source>
</evidence>
<evidence type="ECO:0000256" key="6">
    <source>
        <dbReference type="SAM" id="Phobius"/>
    </source>
</evidence>
<accession>A0A1G9SSG1</accession>
<dbReference type="GO" id="GO:0140359">
    <property type="term" value="F:ABC-type transporter activity"/>
    <property type="evidence" value="ECO:0007669"/>
    <property type="project" value="InterPro"/>
</dbReference>
<dbReference type="InterPro" id="IPR051449">
    <property type="entry name" value="ABC-2_transporter_component"/>
</dbReference>
<dbReference type="AlphaFoldDB" id="A0A1G9SSG1"/>
<dbReference type="Proteomes" id="UP000199671">
    <property type="component" value="Unassembled WGS sequence"/>
</dbReference>
<feature type="transmembrane region" description="Helical" evidence="6">
    <location>
        <begin position="343"/>
        <end position="365"/>
    </location>
</feature>
<feature type="transmembrane region" description="Helical" evidence="6">
    <location>
        <begin position="23"/>
        <end position="42"/>
    </location>
</feature>
<dbReference type="PANTHER" id="PTHR30294">
    <property type="entry name" value="MEMBRANE COMPONENT OF ABC TRANSPORTER YHHJ-RELATED"/>
    <property type="match status" value="1"/>
</dbReference>
<name>A0A1G9SSG1_9ACTO</name>
<dbReference type="Gene3D" id="3.40.1710.10">
    <property type="entry name" value="abc type-2 transporter like domain"/>
    <property type="match status" value="1"/>
</dbReference>
<feature type="domain" description="ABC-2 type transporter transmembrane" evidence="7">
    <location>
        <begin position="25"/>
        <end position="361"/>
    </location>
</feature>
<reference evidence="8 9" key="1">
    <citation type="submission" date="2016-10" db="EMBL/GenBank/DDBJ databases">
        <authorList>
            <person name="de Groot N.N."/>
        </authorList>
    </citation>
    <scope>NUCLEOTIDE SEQUENCE [LARGE SCALE GENOMIC DNA]</scope>
    <source>
        <strain evidence="8 9">KPR-7B</strain>
    </source>
</reference>
<keyword evidence="2" id="KW-1003">Cell membrane</keyword>
<evidence type="ECO:0000256" key="3">
    <source>
        <dbReference type="ARBA" id="ARBA00022692"/>
    </source>
</evidence>
<evidence type="ECO:0000259" key="7">
    <source>
        <dbReference type="Pfam" id="PF12698"/>
    </source>
</evidence>
<feature type="transmembrane region" description="Helical" evidence="6">
    <location>
        <begin position="249"/>
        <end position="272"/>
    </location>
</feature>